<sequence length="296" mass="30565">MRRTTIVTLTGLALVGVLTACGSAQPGEAVPAQNSGQAGAPTSAASGGGGAPSGPIAGLMDKAATAMKAKKTAKVTVAGSGPKAADVGGNGMIRFDGNEVSLSMTSKTPGEDGQPAQDTKMLLVGGVMYVEAPKDGSVPPGKKWLKIDPKGTDIMSKLMGGLVQQMRDSADPQIAIKKFGDAGTLANSTPGTLDGAPATKHKIDVDMRKLAERTTDPLQKLGLDILLKSGMTTMSYDFWIDGQDLPKQIDFSQLMPGQQDANGISVKYSNWGEPVDIKAPAESEIAPPIQLPQPPR</sequence>
<dbReference type="PROSITE" id="PS51257">
    <property type="entry name" value="PROKAR_LIPOPROTEIN"/>
    <property type="match status" value="1"/>
</dbReference>
<dbReference type="Proteomes" id="UP001501747">
    <property type="component" value="Unassembled WGS sequence"/>
</dbReference>
<reference evidence="4" key="1">
    <citation type="journal article" date="2019" name="Int. J. Syst. Evol. Microbiol.">
        <title>The Global Catalogue of Microorganisms (GCM) 10K type strain sequencing project: providing services to taxonomists for standard genome sequencing and annotation.</title>
        <authorList>
            <consortium name="The Broad Institute Genomics Platform"/>
            <consortium name="The Broad Institute Genome Sequencing Center for Infectious Disease"/>
            <person name="Wu L."/>
            <person name="Ma J."/>
        </authorList>
    </citation>
    <scope>NUCLEOTIDE SEQUENCE [LARGE SCALE GENOMIC DNA]</scope>
    <source>
        <strain evidence="4">JCM 17342</strain>
    </source>
</reference>
<dbReference type="Gene3D" id="2.50.20.20">
    <property type="match status" value="1"/>
</dbReference>
<evidence type="ECO:0000313" key="4">
    <source>
        <dbReference type="Proteomes" id="UP001501747"/>
    </source>
</evidence>
<dbReference type="InterPro" id="IPR029046">
    <property type="entry name" value="LolA/LolB/LppX"/>
</dbReference>
<organism evidence="3 4">
    <name type="scientific">Allokutzneria multivorans</name>
    <dbReference type="NCBI Taxonomy" id="1142134"/>
    <lineage>
        <taxon>Bacteria</taxon>
        <taxon>Bacillati</taxon>
        <taxon>Actinomycetota</taxon>
        <taxon>Actinomycetes</taxon>
        <taxon>Pseudonocardiales</taxon>
        <taxon>Pseudonocardiaceae</taxon>
        <taxon>Allokutzneria</taxon>
    </lineage>
</organism>
<feature type="compositionally biased region" description="Low complexity" evidence="1">
    <location>
        <begin position="35"/>
        <end position="45"/>
    </location>
</feature>
<evidence type="ECO:0000313" key="3">
    <source>
        <dbReference type="EMBL" id="GAA4015210.1"/>
    </source>
</evidence>
<feature type="signal peptide" evidence="2">
    <location>
        <begin position="1"/>
        <end position="20"/>
    </location>
</feature>
<keyword evidence="4" id="KW-1185">Reference proteome</keyword>
<keyword evidence="2" id="KW-0732">Signal</keyword>
<evidence type="ECO:0008006" key="5">
    <source>
        <dbReference type="Google" id="ProtNLM"/>
    </source>
</evidence>
<gene>
    <name evidence="3" type="ORF">GCM10022247_42550</name>
</gene>
<comment type="caution">
    <text evidence="3">The sequence shown here is derived from an EMBL/GenBank/DDBJ whole genome shotgun (WGS) entry which is preliminary data.</text>
</comment>
<dbReference type="SUPFAM" id="SSF89392">
    <property type="entry name" value="Prokaryotic lipoproteins and lipoprotein localization factors"/>
    <property type="match status" value="1"/>
</dbReference>
<accession>A0ABP7SQZ7</accession>
<proteinExistence type="predicted"/>
<protein>
    <recommendedName>
        <fullName evidence="5">LppX_LprAFG lipoprotein</fullName>
    </recommendedName>
</protein>
<feature type="chain" id="PRO_5046178596" description="LppX_LprAFG lipoprotein" evidence="2">
    <location>
        <begin position="21"/>
        <end position="296"/>
    </location>
</feature>
<name>A0ABP7SQZ7_9PSEU</name>
<dbReference type="EMBL" id="BAABAL010000017">
    <property type="protein sequence ID" value="GAA4015210.1"/>
    <property type="molecule type" value="Genomic_DNA"/>
</dbReference>
<feature type="region of interest" description="Disordered" evidence="1">
    <location>
        <begin position="27"/>
        <end position="53"/>
    </location>
</feature>
<evidence type="ECO:0000256" key="1">
    <source>
        <dbReference type="SAM" id="MobiDB-lite"/>
    </source>
</evidence>
<evidence type="ECO:0000256" key="2">
    <source>
        <dbReference type="SAM" id="SignalP"/>
    </source>
</evidence>
<dbReference type="RefSeq" id="WP_344877435.1">
    <property type="nucleotide sequence ID" value="NZ_BAABAL010000017.1"/>
</dbReference>